<keyword evidence="2" id="KW-0812">Transmembrane</keyword>
<keyword evidence="4" id="KW-1185">Reference proteome</keyword>
<dbReference type="AlphaFoldDB" id="A0A9Q9DRF6"/>
<feature type="transmembrane region" description="Helical" evidence="2">
    <location>
        <begin position="623"/>
        <end position="645"/>
    </location>
</feature>
<evidence type="ECO:0000256" key="1">
    <source>
        <dbReference type="SAM" id="MobiDB-lite"/>
    </source>
</evidence>
<feature type="region of interest" description="Disordered" evidence="1">
    <location>
        <begin position="734"/>
        <end position="754"/>
    </location>
</feature>
<protein>
    <submittedName>
        <fullName evidence="3">Uncharacterized protein</fullName>
    </submittedName>
</protein>
<feature type="region of interest" description="Disordered" evidence="1">
    <location>
        <begin position="1"/>
        <end position="102"/>
    </location>
</feature>
<organism evidence="3 4">
    <name type="scientific">Curvularia clavata</name>
    <dbReference type="NCBI Taxonomy" id="95742"/>
    <lineage>
        <taxon>Eukaryota</taxon>
        <taxon>Fungi</taxon>
        <taxon>Dikarya</taxon>
        <taxon>Ascomycota</taxon>
        <taxon>Pezizomycotina</taxon>
        <taxon>Dothideomycetes</taxon>
        <taxon>Pleosporomycetidae</taxon>
        <taxon>Pleosporales</taxon>
        <taxon>Pleosporineae</taxon>
        <taxon>Pleosporaceae</taxon>
        <taxon>Curvularia</taxon>
    </lineage>
</organism>
<evidence type="ECO:0000256" key="2">
    <source>
        <dbReference type="SAM" id="Phobius"/>
    </source>
</evidence>
<feature type="compositionally biased region" description="Basic and acidic residues" evidence="1">
    <location>
        <begin position="22"/>
        <end position="31"/>
    </location>
</feature>
<reference evidence="3" key="1">
    <citation type="submission" date="2021-12" db="EMBL/GenBank/DDBJ databases">
        <title>Curvularia clavata genome.</title>
        <authorList>
            <person name="Cao Y."/>
        </authorList>
    </citation>
    <scope>NUCLEOTIDE SEQUENCE</scope>
    <source>
        <strain evidence="3">Yc1106</strain>
    </source>
</reference>
<dbReference type="Proteomes" id="UP001056012">
    <property type="component" value="Chromosome 2"/>
</dbReference>
<dbReference type="OrthoDB" id="5340195at2759"/>
<feature type="transmembrane region" description="Helical" evidence="2">
    <location>
        <begin position="179"/>
        <end position="202"/>
    </location>
</feature>
<proteinExistence type="predicted"/>
<accession>A0A9Q9DRF6</accession>
<keyword evidence="2" id="KW-1133">Transmembrane helix</keyword>
<sequence>MVSQAPLSADSSRDPSPQSRPEPYDPFRSESDPIELAHLSRPSLDGSDTYGSHGRSPPQDLGQRTRDGQRPALNFGFSQQSTEYEPVHQRNGSSSRPSLFSKGESSYTINRMLYNSKSRDADTQALVDRRSGELAQWHIYWTTPALILLLFLSGFAAAVGHHMFYSHLNGEPATAQLKMVRYGTALAFFVKSTLAGAVIMCNRQRIWYTFRRKAMTINGIDGLFSATEDPTQFFLNWEMTRNGKLATLMAACTWLIPLASVLSPASLTSQLRTLHENGTCSVGNLDFGQEATYDFRDTKDFYKKSLSFSNTTDIKAQQPGWFDYYDQPSKAARRLAFSSVYTQKPQARDRASASFCGQSWNCTFSINFLGPGYKCDDINAGDGTKTPFSMDLLAPKGNFTYFADVDEGDYGYQDPDGDKDTLGVFKSEPSLWIGYAINTSEPYEPDSPYYATWGNVHEPKMFRCVMHYTNYTFEMKYDPKQNVTRKQRDFLDPVIDTTVEWDDNTKKWTASPEKNFIRPTDVSKYKVTSTYHTLGLLLRGFLRGKIEKNNVLITYTDLSETRLVNSSTSYPLVDLKTEMQDLFEDMLITLLSEPLLVAAKTQDVPCDKSRTMMVYVYYMQSLWVGYAIVIAVTFAFVLVGAWSLYKNGVASDVLFSRIMVTTRNPTLDHLSVGACLGGDPFPKDLTKTKLRFGVLVEDDPREGPLGKVEHCCFGTVGETKEIVKGGTYAGLKKWRGDPEEGTAEMEEKEPLLEN</sequence>
<feature type="compositionally biased region" description="Polar residues" evidence="1">
    <location>
        <begin position="90"/>
        <end position="102"/>
    </location>
</feature>
<evidence type="ECO:0000313" key="4">
    <source>
        <dbReference type="Proteomes" id="UP001056012"/>
    </source>
</evidence>
<dbReference type="VEuPathDB" id="FungiDB:yc1106_03259"/>
<dbReference type="PANTHER" id="PTHR35041">
    <property type="entry name" value="MEDIATOR OF RNA POLYMERASE II TRANSCRIPTION SUBUNIT 1"/>
    <property type="match status" value="1"/>
</dbReference>
<gene>
    <name evidence="3" type="ORF">yc1106_03259</name>
</gene>
<name>A0A9Q9DRF6_CURCL</name>
<feature type="transmembrane region" description="Helical" evidence="2">
    <location>
        <begin position="139"/>
        <end position="159"/>
    </location>
</feature>
<keyword evidence="2" id="KW-0472">Membrane</keyword>
<evidence type="ECO:0000313" key="3">
    <source>
        <dbReference type="EMBL" id="USP75985.1"/>
    </source>
</evidence>
<dbReference type="PANTHER" id="PTHR35041:SF3">
    <property type="entry name" value="FORMYLMETHIONINE DEFORMYLASE-LIKE PROTEIN"/>
    <property type="match status" value="1"/>
</dbReference>
<dbReference type="EMBL" id="CP089275">
    <property type="protein sequence ID" value="USP75985.1"/>
    <property type="molecule type" value="Genomic_DNA"/>
</dbReference>